<accession>A0ABR9QPS4</accession>
<evidence type="ECO:0000313" key="10">
    <source>
        <dbReference type="Proteomes" id="UP001516662"/>
    </source>
</evidence>
<dbReference type="PANTHER" id="PTHR33602:SF1">
    <property type="entry name" value="REGULATORY PROTEIN RECX FAMILY PROTEIN"/>
    <property type="match status" value="1"/>
</dbReference>
<feature type="domain" description="RecX third three-helical" evidence="7">
    <location>
        <begin position="159"/>
        <end position="204"/>
    </location>
</feature>
<evidence type="ECO:0000313" key="9">
    <source>
        <dbReference type="EMBL" id="MBE4910503.1"/>
    </source>
</evidence>
<feature type="domain" description="RecX first three-helical" evidence="8">
    <location>
        <begin position="66"/>
        <end position="105"/>
    </location>
</feature>
<dbReference type="InterPro" id="IPR036388">
    <property type="entry name" value="WH-like_DNA-bd_sf"/>
</dbReference>
<comment type="subcellular location">
    <subcellularLocation>
        <location evidence="1 5">Cytoplasm</location>
    </subcellularLocation>
</comment>
<feature type="domain" description="RecX third three-helical" evidence="7">
    <location>
        <begin position="219"/>
        <end position="266"/>
    </location>
</feature>
<organism evidence="9 10">
    <name type="scientific">Litchfieldia luteola</name>
    <dbReference type="NCBI Taxonomy" id="682179"/>
    <lineage>
        <taxon>Bacteria</taxon>
        <taxon>Bacillati</taxon>
        <taxon>Bacillota</taxon>
        <taxon>Bacilli</taxon>
        <taxon>Bacillales</taxon>
        <taxon>Bacillaceae</taxon>
        <taxon>Litchfieldia</taxon>
    </lineage>
</organism>
<reference evidence="9 10" key="1">
    <citation type="submission" date="2020-10" db="EMBL/GenBank/DDBJ databases">
        <title>Bacillus sp. HD4P25, an endophyte from a halophyte.</title>
        <authorList>
            <person name="Sun J.-Q."/>
        </authorList>
    </citation>
    <scope>NUCLEOTIDE SEQUENCE [LARGE SCALE GENOMIC DNA]</scope>
    <source>
        <strain evidence="9 10">YIM 93174</strain>
    </source>
</reference>
<dbReference type="InterPro" id="IPR053924">
    <property type="entry name" value="RecX_HTH_2nd"/>
</dbReference>
<dbReference type="InterPro" id="IPR053925">
    <property type="entry name" value="RecX_HTH_3rd"/>
</dbReference>
<evidence type="ECO:0000259" key="8">
    <source>
        <dbReference type="Pfam" id="PF21982"/>
    </source>
</evidence>
<gene>
    <name evidence="5 9" type="primary">recX</name>
    <name evidence="9" type="ORF">IMZ08_20920</name>
</gene>
<evidence type="ECO:0000259" key="6">
    <source>
        <dbReference type="Pfam" id="PF02631"/>
    </source>
</evidence>
<dbReference type="Proteomes" id="UP001516662">
    <property type="component" value="Unassembled WGS sequence"/>
</dbReference>
<proteinExistence type="inferred from homology"/>
<comment type="function">
    <text evidence="5">Modulates RecA activity.</text>
</comment>
<dbReference type="EMBL" id="JADCLJ010000025">
    <property type="protein sequence ID" value="MBE4910503.1"/>
    <property type="molecule type" value="Genomic_DNA"/>
</dbReference>
<feature type="domain" description="RecX second three-helical" evidence="6">
    <location>
        <begin position="112"/>
        <end position="153"/>
    </location>
</feature>
<dbReference type="Gene3D" id="1.10.10.10">
    <property type="entry name" value="Winged helix-like DNA-binding domain superfamily/Winged helix DNA-binding domain"/>
    <property type="match status" value="4"/>
</dbReference>
<dbReference type="HAMAP" id="MF_01114">
    <property type="entry name" value="RecX"/>
    <property type="match status" value="1"/>
</dbReference>
<evidence type="ECO:0000256" key="5">
    <source>
        <dbReference type="HAMAP-Rule" id="MF_01114"/>
    </source>
</evidence>
<sequence>MAYITKITTQQKNKERYNVFIDYGKGEEYAFSVNQDVLIKFHLKKGLELDELDLTEIQFEDDIKKALNQALVFLSYRMRSEKEIVAHLKSKEVDDQVIPDIIHKLKSLNYVDDLEFAQAYVKTQINTSSKGPGIIKQELIEKGVSRDIIESSLALFSKEDQVETALKLTTKIQKKANKVSKIQQKQKTEEMLMRKGFSWDVIQIVNEEVATDDDDPEKDEEWEAVQYQGRKAHSRYKKYEGWEYEQKMKQALYRKGFSMDLISRFIELMKEEE</sequence>
<dbReference type="NCBIfam" id="NF010733">
    <property type="entry name" value="PRK14135.1"/>
    <property type="match status" value="1"/>
</dbReference>
<comment type="similarity">
    <text evidence="2 5">Belongs to the RecX family.</text>
</comment>
<keyword evidence="4 5" id="KW-0963">Cytoplasm</keyword>
<dbReference type="InterPro" id="IPR053926">
    <property type="entry name" value="RecX_HTH_1st"/>
</dbReference>
<dbReference type="InterPro" id="IPR003783">
    <property type="entry name" value="Regulatory_RecX"/>
</dbReference>
<keyword evidence="10" id="KW-1185">Reference proteome</keyword>
<name>A0ABR9QPS4_9BACI</name>
<evidence type="ECO:0000256" key="3">
    <source>
        <dbReference type="ARBA" id="ARBA00018111"/>
    </source>
</evidence>
<evidence type="ECO:0000256" key="1">
    <source>
        <dbReference type="ARBA" id="ARBA00004496"/>
    </source>
</evidence>
<comment type="caution">
    <text evidence="9">The sequence shown here is derived from an EMBL/GenBank/DDBJ whole genome shotgun (WGS) entry which is preliminary data.</text>
</comment>
<dbReference type="Pfam" id="PF21981">
    <property type="entry name" value="RecX_HTH3"/>
    <property type="match status" value="2"/>
</dbReference>
<dbReference type="Pfam" id="PF02631">
    <property type="entry name" value="RecX_HTH2"/>
    <property type="match status" value="1"/>
</dbReference>
<evidence type="ECO:0000256" key="4">
    <source>
        <dbReference type="ARBA" id="ARBA00022490"/>
    </source>
</evidence>
<evidence type="ECO:0000256" key="2">
    <source>
        <dbReference type="ARBA" id="ARBA00009695"/>
    </source>
</evidence>
<dbReference type="RefSeq" id="WP_193539794.1">
    <property type="nucleotide sequence ID" value="NZ_JADCLJ010000025.1"/>
</dbReference>
<dbReference type="Pfam" id="PF21982">
    <property type="entry name" value="RecX_HTH1"/>
    <property type="match status" value="1"/>
</dbReference>
<evidence type="ECO:0000259" key="7">
    <source>
        <dbReference type="Pfam" id="PF21981"/>
    </source>
</evidence>
<protein>
    <recommendedName>
        <fullName evidence="3 5">Regulatory protein RecX</fullName>
    </recommendedName>
</protein>
<dbReference type="PANTHER" id="PTHR33602">
    <property type="entry name" value="REGULATORY PROTEIN RECX FAMILY PROTEIN"/>
    <property type="match status" value="1"/>
</dbReference>